<accession>A0A839XY20</accession>
<evidence type="ECO:0000313" key="4">
    <source>
        <dbReference type="EMBL" id="MBB3665958.1"/>
    </source>
</evidence>
<evidence type="ECO:0000256" key="2">
    <source>
        <dbReference type="SAM" id="MobiDB-lite"/>
    </source>
</evidence>
<dbReference type="Pfam" id="PF00589">
    <property type="entry name" value="Phage_integrase"/>
    <property type="match status" value="1"/>
</dbReference>
<dbReference type="Proteomes" id="UP000564573">
    <property type="component" value="Unassembled WGS sequence"/>
</dbReference>
<dbReference type="InterPro" id="IPR013762">
    <property type="entry name" value="Integrase-like_cat_sf"/>
</dbReference>
<reference evidence="4 5" key="1">
    <citation type="submission" date="2020-08" db="EMBL/GenBank/DDBJ databases">
        <title>Sequencing the genomes of 1000 actinobacteria strains.</title>
        <authorList>
            <person name="Klenk H.-P."/>
        </authorList>
    </citation>
    <scope>NUCLEOTIDE SEQUENCE [LARGE SCALE GENOMIC DNA]</scope>
    <source>
        <strain evidence="4 5">DSM 45267</strain>
    </source>
</reference>
<dbReference type="InterPro" id="IPR011010">
    <property type="entry name" value="DNA_brk_join_enz"/>
</dbReference>
<dbReference type="GO" id="GO:0003677">
    <property type="term" value="F:DNA binding"/>
    <property type="evidence" value="ECO:0007669"/>
    <property type="project" value="InterPro"/>
</dbReference>
<comment type="caution">
    <text evidence="4">The sequence shown here is derived from an EMBL/GenBank/DDBJ whole genome shotgun (WGS) entry which is preliminary data.</text>
</comment>
<dbReference type="GO" id="GO:0006310">
    <property type="term" value="P:DNA recombination"/>
    <property type="evidence" value="ECO:0007669"/>
    <property type="project" value="UniProtKB-KW"/>
</dbReference>
<dbReference type="InterPro" id="IPR002104">
    <property type="entry name" value="Integrase_catalytic"/>
</dbReference>
<dbReference type="InterPro" id="IPR050090">
    <property type="entry name" value="Tyrosine_recombinase_XerCD"/>
</dbReference>
<proteinExistence type="predicted"/>
<gene>
    <name evidence="4" type="ORF">FB384_004917</name>
</gene>
<evidence type="ECO:0000313" key="5">
    <source>
        <dbReference type="Proteomes" id="UP000564573"/>
    </source>
</evidence>
<dbReference type="RefSeq" id="WP_183787158.1">
    <property type="nucleotide sequence ID" value="NZ_JACIBS010000009.1"/>
</dbReference>
<dbReference type="CDD" id="cd00397">
    <property type="entry name" value="DNA_BRE_C"/>
    <property type="match status" value="1"/>
</dbReference>
<feature type="domain" description="Tyr recombinase" evidence="3">
    <location>
        <begin position="140"/>
        <end position="333"/>
    </location>
</feature>
<dbReference type="SUPFAM" id="SSF56349">
    <property type="entry name" value="DNA breaking-rejoining enzymes"/>
    <property type="match status" value="1"/>
</dbReference>
<dbReference type="Gene3D" id="1.10.443.10">
    <property type="entry name" value="Intergrase catalytic core"/>
    <property type="match status" value="1"/>
</dbReference>
<evidence type="ECO:0000256" key="1">
    <source>
        <dbReference type="ARBA" id="ARBA00023172"/>
    </source>
</evidence>
<evidence type="ECO:0000259" key="3">
    <source>
        <dbReference type="PROSITE" id="PS51898"/>
    </source>
</evidence>
<dbReference type="PROSITE" id="PS51898">
    <property type="entry name" value="TYR_RECOMBINASE"/>
    <property type="match status" value="1"/>
</dbReference>
<keyword evidence="1" id="KW-0233">DNA recombination</keyword>
<feature type="region of interest" description="Disordered" evidence="2">
    <location>
        <begin position="438"/>
        <end position="458"/>
    </location>
</feature>
<dbReference type="PANTHER" id="PTHR30349">
    <property type="entry name" value="PHAGE INTEGRASE-RELATED"/>
    <property type="match status" value="1"/>
</dbReference>
<dbReference type="AlphaFoldDB" id="A0A839XY20"/>
<name>A0A839XY20_9PSEU</name>
<dbReference type="EMBL" id="JACIBS010000009">
    <property type="protein sequence ID" value="MBB3665958.1"/>
    <property type="molecule type" value="Genomic_DNA"/>
</dbReference>
<organism evidence="4 5">
    <name type="scientific">Prauserella sediminis</name>
    <dbReference type="NCBI Taxonomy" id="577680"/>
    <lineage>
        <taxon>Bacteria</taxon>
        <taxon>Bacillati</taxon>
        <taxon>Actinomycetota</taxon>
        <taxon>Actinomycetes</taxon>
        <taxon>Pseudonocardiales</taxon>
        <taxon>Pseudonocardiaceae</taxon>
        <taxon>Prauserella</taxon>
        <taxon>Prauserella salsuginis group</taxon>
    </lineage>
</organism>
<dbReference type="PANTHER" id="PTHR30349:SF81">
    <property type="entry name" value="TYROSINE RECOMBINASE XERC"/>
    <property type="match status" value="1"/>
</dbReference>
<keyword evidence="5" id="KW-1185">Reference proteome</keyword>
<protein>
    <submittedName>
        <fullName evidence="4">Integrase</fullName>
    </submittedName>
</protein>
<sequence length="458" mass="50575">MTENRPHRLAVLRERVAELSFPSTPSSEVSALLGEWLGEVYARSVATGDTYCSHLGALLGWCAAEAVDPVLLDRRASARLVDWLASAPSPSTGRVRTPSAINGVLSAGVRWLRYCEAAGQRPEGPIPLSKVDRPSVSRSGRSARLRRDDVHRLVLAAREDHVLGGVQAKAILATLALVGVRPTDLCRLDLHDVHDADGGTYALDLTGKGDKKLVRWVPRVVAADWYAYLSRARVEPASGEALLVHPRLYRRVNRDDVLALVKRAARRADVADPWRLTARDFRHYFATATRSVSDLQSRQRALGHSSPATTELYDDTAWSMELDPAIRLAAVHDDYPAEELTRPLAHAMPATPVASGKHECDCTPQWKNARVWAEAVGVDEWCRIEITEAYGPGVLAALPNPVCATCSATYLGPFRLRADRSFDAQAAEMVDEQLREWDRYPEAMQRSAERRRDVGDES</sequence>
<dbReference type="GO" id="GO:0015074">
    <property type="term" value="P:DNA integration"/>
    <property type="evidence" value="ECO:0007669"/>
    <property type="project" value="InterPro"/>
</dbReference>